<feature type="domain" description="LTD" evidence="2">
    <location>
        <begin position="224"/>
        <end position="329"/>
    </location>
</feature>
<proteinExistence type="predicted"/>
<evidence type="ECO:0000313" key="4">
    <source>
        <dbReference type="Proteomes" id="UP000722485"/>
    </source>
</evidence>
<comment type="caution">
    <text evidence="3">The sequence shown here is derived from an EMBL/GenBank/DDBJ whole genome shotgun (WGS) entry which is preliminary data.</text>
</comment>
<dbReference type="EMBL" id="JAANBB010000029">
    <property type="protein sequence ID" value="KAF7554675.1"/>
    <property type="molecule type" value="Genomic_DNA"/>
</dbReference>
<protein>
    <recommendedName>
        <fullName evidence="2">LTD domain-containing protein</fullName>
    </recommendedName>
</protein>
<accession>A0A9P5HC71</accession>
<dbReference type="PROSITE" id="PS51841">
    <property type="entry name" value="LTD"/>
    <property type="match status" value="1"/>
</dbReference>
<evidence type="ECO:0000259" key="2">
    <source>
        <dbReference type="PROSITE" id="PS51841"/>
    </source>
</evidence>
<dbReference type="AlphaFoldDB" id="A0A9P5HC71"/>
<dbReference type="InterPro" id="IPR019268">
    <property type="entry name" value="DUF2278"/>
</dbReference>
<dbReference type="InterPro" id="IPR001322">
    <property type="entry name" value="Lamin_tail_dom"/>
</dbReference>
<organism evidence="3 4">
    <name type="scientific">Cylindrodendrum hubeiense</name>
    <dbReference type="NCBI Taxonomy" id="595255"/>
    <lineage>
        <taxon>Eukaryota</taxon>
        <taxon>Fungi</taxon>
        <taxon>Dikarya</taxon>
        <taxon>Ascomycota</taxon>
        <taxon>Pezizomycotina</taxon>
        <taxon>Sordariomycetes</taxon>
        <taxon>Hypocreomycetidae</taxon>
        <taxon>Hypocreales</taxon>
        <taxon>Nectriaceae</taxon>
        <taxon>Cylindrodendrum</taxon>
    </lineage>
</organism>
<feature type="region of interest" description="Disordered" evidence="1">
    <location>
        <begin position="207"/>
        <end position="236"/>
    </location>
</feature>
<dbReference type="Pfam" id="PF10042">
    <property type="entry name" value="DUF2278"/>
    <property type="match status" value="1"/>
</dbReference>
<reference evidence="3" key="1">
    <citation type="submission" date="2020-03" db="EMBL/GenBank/DDBJ databases">
        <title>Draft Genome Sequence of Cylindrodendrum hubeiense.</title>
        <authorList>
            <person name="Buettner E."/>
            <person name="Kellner H."/>
        </authorList>
    </citation>
    <scope>NUCLEOTIDE SEQUENCE</scope>
    <source>
        <strain evidence="3">IHI 201604</strain>
    </source>
</reference>
<evidence type="ECO:0000256" key="1">
    <source>
        <dbReference type="SAM" id="MobiDB-lite"/>
    </source>
</evidence>
<keyword evidence="4" id="KW-1185">Reference proteome</keyword>
<name>A0A9P5HC71_9HYPO</name>
<sequence length="346" mass="38032">MPLMNYGVWKAKPTGFEVERTGKSPHAQLYCQDGGKMKIRAAINVKSLDSDDSKLVYWLLQSFDHPIREKLKGLTTGWHDMCLGASHERISLDLLRDSLVDLNAGTVAEHNVDGPDNDVSDAIEKFFLSIEQKRPTVYLFGEKFFNWDENEEGVHDIHMNQGSRDTKYKEQVKRFSDSNATHQDGGIILEYPDHWEAFLTAFSSQAMDSDPEKGEPIGKTFGPSPPPPPPHPPTPDVAIVAAIINSAGPDGPNSPEEVHLRNKSGVAVSLKGWRIGNDRNKFFSLPDESLPANGGRAIFQIPGVPLGNGGGKIILVNGEQEVDSVTYTASQVGRDGELVDFKRDGS</sequence>
<feature type="compositionally biased region" description="Pro residues" evidence="1">
    <location>
        <begin position="223"/>
        <end position="235"/>
    </location>
</feature>
<dbReference type="OrthoDB" id="2580841at2759"/>
<gene>
    <name evidence="3" type="ORF">G7Z17_g2739</name>
</gene>
<dbReference type="Proteomes" id="UP000722485">
    <property type="component" value="Unassembled WGS sequence"/>
</dbReference>
<evidence type="ECO:0000313" key="3">
    <source>
        <dbReference type="EMBL" id="KAF7554675.1"/>
    </source>
</evidence>